<feature type="transmembrane region" description="Helical" evidence="7">
    <location>
        <begin position="392"/>
        <end position="412"/>
    </location>
</feature>
<dbReference type="GO" id="GO:0005886">
    <property type="term" value="C:plasma membrane"/>
    <property type="evidence" value="ECO:0007669"/>
    <property type="project" value="EnsemblFungi"/>
</dbReference>
<sequence length="853" mass="99867">MKFAEYLRESSVPEWRDKYIDYKLGKKKLKRYKERLRTSDAIATQFNQPLRDENCYSTIQEQLVVEFIDDWIIGVELQKCSEFYQWQLDSCGSKFNVLQHQMHIYGTKKDKGLSYGATKGLEETEETLGALQDSPESPDSPLRGRAAPLQERSMMDKLVHRLQELELMPSLPAKYRRNNSESSNGVRYAQHEETFTVKDLSPRQIKQQLANALLEFYVFIQFLKKYRDLNVTGFRKIVKKFDKTCNTSEVKKFMAYANEQFAMFQHLGQNLRLYAKNLQKSNSMSQPSTKLSTSLEKDPLTYWEENVSQWYTDALSDSTRDRKRHMQKLRTLSLQYSLNEEIIHKTNNSIIYMFFGGTYLGMTTILLAYMLYTGIHAEINSYMHKILLPLWGGWYLIFFMAILFCLNCFIWFRTKINYRFIMFGEIHSRHGNMLFNNDFSTTQIPGQFYMANLAFFLCCTISLVSFLTRNLNPWFSIWTALSVILLLCPYNVLPYWSMLKKTRTWLTVSLIRLIFSGAYPIQFRDFFIGDIACSLTYSIAGIATIICVYVGEPYGMCGSSHLKSMGILSCVPSYWRLMQCFRRYFDSNDWFPHLLNAGKYMMSIFYNITLCMNRISQNEPTYRTWFVIIAIINSAYTSIWDLVMDWSLFQPQSENMFLRDDLYLAGKRNWESRLYSKWRRLIYYVAMIFNVAARFQWIIYTLAPKVIQQSAIASFGLAAVEVIRRFIWVIFRVENEHVANVHLFKITGETPLPYPVSSSNYENEIGLEFLGERLSLKRTKTSLEDAIGVNTLESPQPTHRRIKNAAVLRKISLAHAKDFQRPPVSNDKDDVEDFEDDDDEDEEIRPRNGPIAD</sequence>
<dbReference type="InterPro" id="IPR004342">
    <property type="entry name" value="EXS_C"/>
</dbReference>
<feature type="transmembrane region" description="Helical" evidence="7">
    <location>
        <begin position="474"/>
        <end position="493"/>
    </location>
</feature>
<evidence type="ECO:0000313" key="10">
    <source>
        <dbReference type="EMBL" id="AET39402.1"/>
    </source>
</evidence>
<keyword evidence="4 7" id="KW-1133">Transmembrane helix</keyword>
<keyword evidence="3 7" id="KW-0812">Transmembrane</keyword>
<dbReference type="PANTHER" id="PTHR10783:SF103">
    <property type="entry name" value="SOLUTE CARRIER FAMILY 53 MEMBER 1"/>
    <property type="match status" value="1"/>
</dbReference>
<comment type="similarity">
    <text evidence="2">Belongs to the SYG1 (TC 2.A.94) family.</text>
</comment>
<evidence type="ECO:0000256" key="2">
    <source>
        <dbReference type="ARBA" id="ARBA00009665"/>
    </source>
</evidence>
<feature type="domain" description="EXS" evidence="8">
    <location>
        <begin position="556"/>
        <end position="764"/>
    </location>
</feature>
<evidence type="ECO:0000259" key="8">
    <source>
        <dbReference type="PROSITE" id="PS51380"/>
    </source>
</evidence>
<evidence type="ECO:0000256" key="3">
    <source>
        <dbReference type="ARBA" id="ARBA00022692"/>
    </source>
</evidence>
<name>G8JTP9_ERECY</name>
<dbReference type="Proteomes" id="UP000006790">
    <property type="component" value="Chromosome 4"/>
</dbReference>
<feature type="transmembrane region" description="Helical" evidence="7">
    <location>
        <begin position="505"/>
        <end position="521"/>
    </location>
</feature>
<dbReference type="PANTHER" id="PTHR10783">
    <property type="entry name" value="XENOTROPIC AND POLYTROPIC RETROVIRUS RECEPTOR 1-RELATED"/>
    <property type="match status" value="1"/>
</dbReference>
<dbReference type="FunCoup" id="G8JTP9">
    <property type="interactions" value="519"/>
</dbReference>
<evidence type="ECO:0008006" key="12">
    <source>
        <dbReference type="Google" id="ProtNLM"/>
    </source>
</evidence>
<dbReference type="InParanoid" id="G8JTP9"/>
<dbReference type="GO" id="GO:0000822">
    <property type="term" value="F:inositol hexakisphosphate binding"/>
    <property type="evidence" value="ECO:0007669"/>
    <property type="project" value="TreeGrafter"/>
</dbReference>
<dbReference type="OMA" id="SIPWAHA"/>
<keyword evidence="5 7" id="KW-0472">Membrane</keyword>
<dbReference type="GO" id="GO:0007165">
    <property type="term" value="P:signal transduction"/>
    <property type="evidence" value="ECO:0007669"/>
    <property type="project" value="EnsemblFungi"/>
</dbReference>
<feature type="transmembrane region" description="Helical" evidence="7">
    <location>
        <begin position="527"/>
        <end position="551"/>
    </location>
</feature>
<evidence type="ECO:0000256" key="7">
    <source>
        <dbReference type="SAM" id="Phobius"/>
    </source>
</evidence>
<dbReference type="STRING" id="931890.G8JTP9"/>
<evidence type="ECO:0000259" key="9">
    <source>
        <dbReference type="PROSITE" id="PS51382"/>
    </source>
</evidence>
<dbReference type="KEGG" id="erc:Ecym_4341"/>
<dbReference type="PROSITE" id="PS51380">
    <property type="entry name" value="EXS"/>
    <property type="match status" value="1"/>
</dbReference>
<dbReference type="InterPro" id="IPR004331">
    <property type="entry name" value="SPX_dom"/>
</dbReference>
<dbReference type="GO" id="GO:0016036">
    <property type="term" value="P:cellular response to phosphate starvation"/>
    <property type="evidence" value="ECO:0007669"/>
    <property type="project" value="TreeGrafter"/>
</dbReference>
<dbReference type="CDD" id="cd14475">
    <property type="entry name" value="SPX_SYG1_like"/>
    <property type="match status" value="1"/>
</dbReference>
<feature type="transmembrane region" description="Helical" evidence="7">
    <location>
        <begin position="350"/>
        <end position="372"/>
    </location>
</feature>
<dbReference type="PROSITE" id="PS51382">
    <property type="entry name" value="SPX"/>
    <property type="match status" value="1"/>
</dbReference>
<evidence type="ECO:0000313" key="11">
    <source>
        <dbReference type="Proteomes" id="UP000006790"/>
    </source>
</evidence>
<evidence type="ECO:0000256" key="4">
    <source>
        <dbReference type="ARBA" id="ARBA00022989"/>
    </source>
</evidence>
<feature type="transmembrane region" description="Helical" evidence="7">
    <location>
        <begin position="681"/>
        <end position="700"/>
    </location>
</feature>
<dbReference type="GeneID" id="11470039"/>
<proteinExistence type="inferred from homology"/>
<reference evidence="11" key="1">
    <citation type="journal article" date="2012" name="G3 (Bethesda)">
        <title>Pichia sorbitophila, an interspecies yeast hybrid reveals early steps of genome resolution following polyploidization.</title>
        <authorList>
            <person name="Leh Louis V."/>
            <person name="Despons L."/>
            <person name="Friedrich A."/>
            <person name="Martin T."/>
            <person name="Durrens P."/>
            <person name="Casaregola S."/>
            <person name="Neuveglise C."/>
            <person name="Fairhead C."/>
            <person name="Marck C."/>
            <person name="Cruz J.A."/>
            <person name="Straub M.L."/>
            <person name="Kugler V."/>
            <person name="Sacerdot C."/>
            <person name="Uzunov Z."/>
            <person name="Thierry A."/>
            <person name="Weiss S."/>
            <person name="Bleykasten C."/>
            <person name="De Montigny J."/>
            <person name="Jacques N."/>
            <person name="Jung P."/>
            <person name="Lemaire M."/>
            <person name="Mallet S."/>
            <person name="Morel G."/>
            <person name="Richard G.F."/>
            <person name="Sarkar A."/>
            <person name="Savel G."/>
            <person name="Schacherer J."/>
            <person name="Seret M.L."/>
            <person name="Talla E."/>
            <person name="Samson G."/>
            <person name="Jubin C."/>
            <person name="Poulain J."/>
            <person name="Vacherie B."/>
            <person name="Barbe V."/>
            <person name="Pelletier E."/>
            <person name="Sherman D.J."/>
            <person name="Westhof E."/>
            <person name="Weissenbach J."/>
            <person name="Baret P.V."/>
            <person name="Wincker P."/>
            <person name="Gaillardin C."/>
            <person name="Dujon B."/>
            <person name="Souciet J.L."/>
        </authorList>
    </citation>
    <scope>NUCLEOTIDE SEQUENCE [LARGE SCALE GENOMIC DNA]</scope>
    <source>
        <strain evidence="11">CBS 270.75 / DBVPG 7215 / KCTC 17166 / NRRL Y-17582</strain>
    </source>
</reference>
<dbReference type="eggNOG" id="KOG1162">
    <property type="taxonomic scope" value="Eukaryota"/>
</dbReference>
<keyword evidence="11" id="KW-1185">Reference proteome</keyword>
<feature type="region of interest" description="Disordered" evidence="6">
    <location>
        <begin position="124"/>
        <end position="147"/>
    </location>
</feature>
<organism evidence="10 11">
    <name type="scientific">Eremothecium cymbalariae (strain CBS 270.75 / DBVPG 7215 / KCTC 17166 / NRRL Y-17582)</name>
    <name type="common">Yeast</name>
    <dbReference type="NCBI Taxonomy" id="931890"/>
    <lineage>
        <taxon>Eukaryota</taxon>
        <taxon>Fungi</taxon>
        <taxon>Dikarya</taxon>
        <taxon>Ascomycota</taxon>
        <taxon>Saccharomycotina</taxon>
        <taxon>Saccharomycetes</taxon>
        <taxon>Saccharomycetales</taxon>
        <taxon>Saccharomycetaceae</taxon>
        <taxon>Eremothecium</taxon>
    </lineage>
</organism>
<dbReference type="HOGENOM" id="CLU_006116_1_1_1"/>
<feature type="compositionally biased region" description="Acidic residues" evidence="6">
    <location>
        <begin position="829"/>
        <end position="843"/>
    </location>
</feature>
<dbReference type="Pfam" id="PF03124">
    <property type="entry name" value="EXS"/>
    <property type="match status" value="1"/>
</dbReference>
<dbReference type="GO" id="GO:0006817">
    <property type="term" value="P:phosphate ion transport"/>
    <property type="evidence" value="ECO:0007669"/>
    <property type="project" value="TreeGrafter"/>
</dbReference>
<accession>G8JTP9</accession>
<evidence type="ECO:0000256" key="6">
    <source>
        <dbReference type="SAM" id="MobiDB-lite"/>
    </source>
</evidence>
<feature type="transmembrane region" description="Helical" evidence="7">
    <location>
        <begin position="448"/>
        <end position="468"/>
    </location>
</feature>
<dbReference type="Pfam" id="PF03105">
    <property type="entry name" value="SPX"/>
    <property type="match status" value="2"/>
</dbReference>
<dbReference type="OrthoDB" id="9970435at2759"/>
<dbReference type="EMBL" id="CP002500">
    <property type="protein sequence ID" value="AET39402.1"/>
    <property type="molecule type" value="Genomic_DNA"/>
</dbReference>
<feature type="region of interest" description="Disordered" evidence="6">
    <location>
        <begin position="818"/>
        <end position="853"/>
    </location>
</feature>
<dbReference type="AlphaFoldDB" id="G8JTP9"/>
<evidence type="ECO:0000256" key="1">
    <source>
        <dbReference type="ARBA" id="ARBA00004141"/>
    </source>
</evidence>
<evidence type="ECO:0000256" key="5">
    <source>
        <dbReference type="ARBA" id="ARBA00023136"/>
    </source>
</evidence>
<comment type="subcellular location">
    <subcellularLocation>
        <location evidence="1">Membrane</location>
        <topology evidence="1">Multi-pass membrane protein</topology>
    </subcellularLocation>
</comment>
<feature type="domain" description="SPX" evidence="9">
    <location>
        <begin position="1"/>
        <end position="255"/>
    </location>
</feature>
<protein>
    <recommendedName>
        <fullName evidence="12">SPX domain-containing protein</fullName>
    </recommendedName>
</protein>
<gene>
    <name evidence="10" type="ordered locus">Ecym_4341</name>
</gene>
<dbReference type="RefSeq" id="XP_003646219.1">
    <property type="nucleotide sequence ID" value="XM_003646171.1"/>
</dbReference>
<dbReference type="GO" id="GO:0005794">
    <property type="term" value="C:Golgi apparatus"/>
    <property type="evidence" value="ECO:0007669"/>
    <property type="project" value="TreeGrafter"/>
</dbReference>